<comment type="subunit">
    <text evidence="3">Homodimer.</text>
</comment>
<protein>
    <recommendedName>
        <fullName evidence="3">Triosephosphate isomerase</fullName>
        <ecNumber evidence="3">5.3.1.1</ecNumber>
    </recommendedName>
</protein>
<organism evidence="4 5">
    <name type="scientific">Candidatus Harrisonbacteria bacterium CG10_big_fil_rev_8_21_14_0_10_40_38</name>
    <dbReference type="NCBI Taxonomy" id="1974583"/>
    <lineage>
        <taxon>Bacteria</taxon>
        <taxon>Candidatus Harrisoniibacteriota</taxon>
    </lineage>
</organism>
<keyword evidence="3" id="KW-0312">Gluconeogenesis</keyword>
<gene>
    <name evidence="4" type="ORF">COU07_04120</name>
</gene>
<reference evidence="5" key="1">
    <citation type="submission" date="2017-09" db="EMBL/GenBank/DDBJ databases">
        <title>Depth-based differentiation of microbial function through sediment-hosted aquifers and enrichment of novel symbionts in the deep terrestrial subsurface.</title>
        <authorList>
            <person name="Probst A.J."/>
            <person name="Ladd B."/>
            <person name="Jarett J.K."/>
            <person name="Geller-Mcgrath D.E."/>
            <person name="Sieber C.M.K."/>
            <person name="Emerson J.B."/>
            <person name="Anantharaman K."/>
            <person name="Thomas B.C."/>
            <person name="Malmstrom R."/>
            <person name="Stieglmeier M."/>
            <person name="Klingl A."/>
            <person name="Woyke T."/>
            <person name="Ryan C.M."/>
            <person name="Banfield J.F."/>
        </authorList>
    </citation>
    <scope>NUCLEOTIDE SEQUENCE [LARGE SCALE GENOMIC DNA]</scope>
</reference>
<evidence type="ECO:0000256" key="1">
    <source>
        <dbReference type="ARBA" id="ARBA00007422"/>
    </source>
</evidence>
<accession>A0A2H0UR55</accession>
<comment type="pathway">
    <text evidence="3">Carbohydrate degradation; glycolysis; D-glyceraldehyde 3-phosphate from glycerone phosphate: step 1/1.</text>
</comment>
<evidence type="ECO:0000256" key="3">
    <source>
        <dbReference type="RuleBase" id="RU363013"/>
    </source>
</evidence>
<keyword evidence="3" id="KW-0963">Cytoplasm</keyword>
<evidence type="ECO:0000313" key="5">
    <source>
        <dbReference type="Proteomes" id="UP000231157"/>
    </source>
</evidence>
<dbReference type="UniPathway" id="UPA00109">
    <property type="reaction ID" value="UER00189"/>
</dbReference>
<dbReference type="EC" id="5.3.1.1" evidence="3"/>
<dbReference type="InterPro" id="IPR013785">
    <property type="entry name" value="Aldolase_TIM"/>
</dbReference>
<dbReference type="PROSITE" id="PS51440">
    <property type="entry name" value="TIM_2"/>
    <property type="match status" value="1"/>
</dbReference>
<dbReference type="GO" id="GO:0006094">
    <property type="term" value="P:gluconeogenesis"/>
    <property type="evidence" value="ECO:0007669"/>
    <property type="project" value="UniProtKB-UniPathway"/>
</dbReference>
<dbReference type="GO" id="GO:0004807">
    <property type="term" value="F:triose-phosphate isomerase activity"/>
    <property type="evidence" value="ECO:0007669"/>
    <property type="project" value="UniProtKB-EC"/>
</dbReference>
<dbReference type="GO" id="GO:0019563">
    <property type="term" value="P:glycerol catabolic process"/>
    <property type="evidence" value="ECO:0007669"/>
    <property type="project" value="TreeGrafter"/>
</dbReference>
<sequence>MNKLVIANWKMNPKTVFEATQLAQAIDGDGLIIAPPYPFISAIRSTVVRSRLAVQDIFFEDTGPFTGLVSGSQVSSLGVIYAVVGHSERRRMGDTDEVISKKIIAALRNELVPVVCIGENAQEKKDNQTAAVLQRQMNSVLAALTGQKYKLNEIVIAYEPVWAISTEPGSEPDNPENAVAVVKTLKTQFEAAKLPFTAKFIYGGSVSEANADGFLKSPDIEGALVGGASLKPNEIKRILELAHFYAKQ</sequence>
<dbReference type="GO" id="GO:0006096">
    <property type="term" value="P:glycolytic process"/>
    <property type="evidence" value="ECO:0007669"/>
    <property type="project" value="UniProtKB-UniPathway"/>
</dbReference>
<keyword evidence="2 3" id="KW-0413">Isomerase</keyword>
<dbReference type="GO" id="GO:0005829">
    <property type="term" value="C:cytosol"/>
    <property type="evidence" value="ECO:0007669"/>
    <property type="project" value="TreeGrafter"/>
</dbReference>
<dbReference type="Pfam" id="PF00121">
    <property type="entry name" value="TIM"/>
    <property type="match status" value="1"/>
</dbReference>
<evidence type="ECO:0000256" key="2">
    <source>
        <dbReference type="ARBA" id="ARBA00023235"/>
    </source>
</evidence>
<dbReference type="GO" id="GO:0046166">
    <property type="term" value="P:glyceraldehyde-3-phosphate biosynthetic process"/>
    <property type="evidence" value="ECO:0007669"/>
    <property type="project" value="TreeGrafter"/>
</dbReference>
<proteinExistence type="inferred from homology"/>
<comment type="caution">
    <text evidence="4">The sequence shown here is derived from an EMBL/GenBank/DDBJ whole genome shotgun (WGS) entry which is preliminary data.</text>
</comment>
<dbReference type="UniPathway" id="UPA00138"/>
<dbReference type="PANTHER" id="PTHR21139:SF42">
    <property type="entry name" value="TRIOSEPHOSPHATE ISOMERASE"/>
    <property type="match status" value="1"/>
</dbReference>
<dbReference type="EMBL" id="PFAZ01000013">
    <property type="protein sequence ID" value="PIR88873.1"/>
    <property type="molecule type" value="Genomic_DNA"/>
</dbReference>
<dbReference type="AlphaFoldDB" id="A0A2H0UR55"/>
<dbReference type="InterPro" id="IPR035990">
    <property type="entry name" value="TIM_sf"/>
</dbReference>
<dbReference type="InterPro" id="IPR000652">
    <property type="entry name" value="Triosephosphate_isomerase"/>
</dbReference>
<dbReference type="Proteomes" id="UP000231157">
    <property type="component" value="Unassembled WGS sequence"/>
</dbReference>
<comment type="subcellular location">
    <subcellularLocation>
        <location evidence="3">Cytoplasm</location>
    </subcellularLocation>
</comment>
<evidence type="ECO:0000313" key="4">
    <source>
        <dbReference type="EMBL" id="PIR88873.1"/>
    </source>
</evidence>
<dbReference type="SUPFAM" id="SSF51351">
    <property type="entry name" value="Triosephosphate isomerase (TIM)"/>
    <property type="match status" value="1"/>
</dbReference>
<comment type="similarity">
    <text evidence="1 3">Belongs to the triosephosphate isomerase family.</text>
</comment>
<comment type="catalytic activity">
    <reaction evidence="3">
        <text>D-glyceraldehyde 3-phosphate = dihydroxyacetone phosphate</text>
        <dbReference type="Rhea" id="RHEA:18585"/>
        <dbReference type="ChEBI" id="CHEBI:57642"/>
        <dbReference type="ChEBI" id="CHEBI:59776"/>
        <dbReference type="EC" id="5.3.1.1"/>
    </reaction>
</comment>
<keyword evidence="3" id="KW-0324">Glycolysis</keyword>
<comment type="pathway">
    <text evidence="3">Carbohydrate biosynthesis; gluconeogenesis.</text>
</comment>
<dbReference type="CDD" id="cd00311">
    <property type="entry name" value="TIM"/>
    <property type="match status" value="1"/>
</dbReference>
<dbReference type="Gene3D" id="3.20.20.70">
    <property type="entry name" value="Aldolase class I"/>
    <property type="match status" value="1"/>
</dbReference>
<dbReference type="PANTHER" id="PTHR21139">
    <property type="entry name" value="TRIOSEPHOSPHATE ISOMERASE"/>
    <property type="match status" value="1"/>
</dbReference>
<name>A0A2H0UR55_9BACT</name>